<sequence>MKKKKRKTLKDIHKRHQNLMGLLKQDPGNPLGNHTISLEVKDNNDLLLNIASLLEVCVFALDGNGLLLSPNNQNVTKHDSICRVLELVLNILPSSQMDFMDYVTEKLTNLDNTTTKSPKDHQL</sequence>
<evidence type="ECO:0000313" key="1">
    <source>
        <dbReference type="EMBL" id="SMG45054.1"/>
    </source>
</evidence>
<keyword evidence="2" id="KW-1185">Reference proteome</keyword>
<protein>
    <submittedName>
        <fullName evidence="1">Uncharacterized protein</fullName>
    </submittedName>
</protein>
<dbReference type="RefSeq" id="WP_085500112.1">
    <property type="nucleotide sequence ID" value="NZ_FXAO01000007.1"/>
</dbReference>
<dbReference type="STRING" id="188872.SAMN03080602_03402"/>
<reference evidence="2" key="1">
    <citation type="submission" date="2017-04" db="EMBL/GenBank/DDBJ databases">
        <authorList>
            <person name="Varghese N."/>
            <person name="Submissions S."/>
        </authorList>
    </citation>
    <scope>NUCLEOTIDE SEQUENCE [LARGE SCALE GENOMIC DNA]</scope>
    <source>
        <strain evidence="2">DSM 19835</strain>
    </source>
</reference>
<organism evidence="1 2">
    <name type="scientific">Arenibacter troitsensis</name>
    <dbReference type="NCBI Taxonomy" id="188872"/>
    <lineage>
        <taxon>Bacteria</taxon>
        <taxon>Pseudomonadati</taxon>
        <taxon>Bacteroidota</taxon>
        <taxon>Flavobacteriia</taxon>
        <taxon>Flavobacteriales</taxon>
        <taxon>Flavobacteriaceae</taxon>
        <taxon>Arenibacter</taxon>
    </lineage>
</organism>
<dbReference type="OrthoDB" id="1447565at2"/>
<accession>A0A1X7KUA4</accession>
<evidence type="ECO:0000313" key="2">
    <source>
        <dbReference type="Proteomes" id="UP000193420"/>
    </source>
</evidence>
<proteinExistence type="predicted"/>
<dbReference type="AlphaFoldDB" id="A0A1X7KUA4"/>
<dbReference type="Proteomes" id="UP000193420">
    <property type="component" value="Unassembled WGS sequence"/>
</dbReference>
<dbReference type="EMBL" id="FXAO01000007">
    <property type="protein sequence ID" value="SMG45054.1"/>
    <property type="molecule type" value="Genomic_DNA"/>
</dbReference>
<name>A0A1X7KUA4_9FLAO</name>
<gene>
    <name evidence="1" type="ORF">SAMN03080602_03402</name>
</gene>